<feature type="chain" id="PRO_5015492538" evidence="9">
    <location>
        <begin position="23"/>
        <end position="587"/>
    </location>
</feature>
<keyword evidence="4 7" id="KW-0274">FAD</keyword>
<feature type="binding site" evidence="7">
    <location>
        <position position="108"/>
    </location>
    <ligand>
        <name>FAD</name>
        <dbReference type="ChEBI" id="CHEBI:57692"/>
    </ligand>
</feature>
<dbReference type="AlphaFoldDB" id="A0A2S4KPA0"/>
<dbReference type="InterPro" id="IPR007867">
    <property type="entry name" value="GMC_OxRtase_C"/>
</dbReference>
<evidence type="ECO:0000256" key="1">
    <source>
        <dbReference type="ARBA" id="ARBA00001974"/>
    </source>
</evidence>
<evidence type="ECO:0000259" key="10">
    <source>
        <dbReference type="PROSITE" id="PS00623"/>
    </source>
</evidence>
<dbReference type="EMBL" id="PKSG01000927">
    <property type="protein sequence ID" value="POR32010.1"/>
    <property type="molecule type" value="Genomic_DNA"/>
</dbReference>
<dbReference type="InterPro" id="IPR036188">
    <property type="entry name" value="FAD/NAD-bd_sf"/>
</dbReference>
<comment type="caution">
    <text evidence="12">The sequence shown here is derived from an EMBL/GenBank/DDBJ whole genome shotgun (WGS) entry which is preliminary data.</text>
</comment>
<dbReference type="SUPFAM" id="SSF51905">
    <property type="entry name" value="FAD/NAD(P)-binding domain"/>
    <property type="match status" value="1"/>
</dbReference>
<dbReference type="Gene3D" id="3.30.560.10">
    <property type="entry name" value="Glucose Oxidase, domain 3"/>
    <property type="match status" value="1"/>
</dbReference>
<feature type="domain" description="Glucose-methanol-choline oxidoreductase N-terminal" evidence="11">
    <location>
        <begin position="295"/>
        <end position="309"/>
    </location>
</feature>
<dbReference type="PIRSF" id="PIRSF000137">
    <property type="entry name" value="Alcohol_oxidase"/>
    <property type="match status" value="1"/>
</dbReference>
<name>A0A2S4KPA0_9HYPO</name>
<dbReference type="Gene3D" id="3.50.50.60">
    <property type="entry name" value="FAD/NAD(P)-binding domain"/>
    <property type="match status" value="1"/>
</dbReference>
<reference evidence="12 13" key="1">
    <citation type="submission" date="2018-01" db="EMBL/GenBank/DDBJ databases">
        <title>Harnessing the power of phylogenomics to disentangle the directionality and signatures of interkingdom host jumping in the parasitic fungal genus Tolypocladium.</title>
        <authorList>
            <person name="Quandt C.A."/>
            <person name="Patterson W."/>
            <person name="Spatafora J.W."/>
        </authorList>
    </citation>
    <scope>NUCLEOTIDE SEQUENCE [LARGE SCALE GENOMIC DNA]</scope>
    <source>
        <strain evidence="12 13">NRBC 100945</strain>
    </source>
</reference>
<dbReference type="PANTHER" id="PTHR11552">
    <property type="entry name" value="GLUCOSE-METHANOL-CHOLINE GMC OXIDOREDUCTASE"/>
    <property type="match status" value="1"/>
</dbReference>
<evidence type="ECO:0000256" key="8">
    <source>
        <dbReference type="RuleBase" id="RU003968"/>
    </source>
</evidence>
<evidence type="ECO:0000256" key="7">
    <source>
        <dbReference type="PIRSR" id="PIRSR000137-2"/>
    </source>
</evidence>
<sequence length="587" mass="62325">MRSSLVGPVLLAALAASPLCHAASFDYIIVGAGTSGLVLANRLSQDPSVTVAVIDPGADQRGNPKVRNPAASTQLTKSPLNWAYQSVPQANAGGRIIEYGAGKGIGGTSLINGMVYIRGDKAQFDAWEELGNPGWNWDTLLCYHKRLEKFSPPEPWQVKVGASAKSEYHGERGQLHVGFTPVLQNGSLYDDARASWAKVGQGANEDVNGGAARGFGVCPQTLDAQRNLRWDAATAFLWPVSARRNLHLLNGTASRVVWAPGRDTRGPQASGVEYTTPTNERQTVNATREVIISAGALRTPLILERSGIGNPRLLKEMGIEPVVDSPGVGENMIDQPIVSLLYASKVTHNGTSPYATFATARDLFGSKVGDVAASTKASLRQWAEQAAQSSNGGLNASALEHIFRVQHGLVFDKGVTIVEILTMASADKLASAFLDLLPFSRGSVHLRSADDIDGPVIDPKFLAVGFDRTAQIAAGRLAARFWRTAPISDLVAGQSLPNAAVLPPDATDEQWESWTAGALGSGWHPVGTAAMMARELGGVVDPSLRVHGTRNLRVVDASVLPMQFSGHPTATLYAVAERAAEMIKGGR</sequence>
<dbReference type="PANTHER" id="PTHR11552:SF201">
    <property type="entry name" value="GLUCOSE-METHANOL-CHOLINE OXIDOREDUCTASE N-TERMINAL DOMAIN-CONTAINING PROTEIN"/>
    <property type="match status" value="1"/>
</dbReference>
<organism evidence="12 13">
    <name type="scientific">Tolypocladium paradoxum</name>
    <dbReference type="NCBI Taxonomy" id="94208"/>
    <lineage>
        <taxon>Eukaryota</taxon>
        <taxon>Fungi</taxon>
        <taxon>Dikarya</taxon>
        <taxon>Ascomycota</taxon>
        <taxon>Pezizomycotina</taxon>
        <taxon>Sordariomycetes</taxon>
        <taxon>Hypocreomycetidae</taxon>
        <taxon>Hypocreales</taxon>
        <taxon>Ophiocordycipitaceae</taxon>
        <taxon>Tolypocladium</taxon>
    </lineage>
</organism>
<comment type="cofactor">
    <cofactor evidence="1 7">
        <name>FAD</name>
        <dbReference type="ChEBI" id="CHEBI:57692"/>
    </cofactor>
</comment>
<feature type="active site" description="Proton acceptor" evidence="6">
    <location>
        <position position="567"/>
    </location>
</feature>
<feature type="signal peptide" evidence="9">
    <location>
        <begin position="1"/>
        <end position="22"/>
    </location>
</feature>
<dbReference type="Gene3D" id="4.10.450.10">
    <property type="entry name" value="Glucose Oxidase, domain 2"/>
    <property type="match status" value="1"/>
</dbReference>
<dbReference type="PROSITE" id="PS00623">
    <property type="entry name" value="GMC_OXRED_1"/>
    <property type="match status" value="1"/>
</dbReference>
<dbReference type="InterPro" id="IPR027424">
    <property type="entry name" value="Glucose_Oxidase_domain_2"/>
</dbReference>
<dbReference type="GO" id="GO:0050660">
    <property type="term" value="F:flavin adenine dinucleotide binding"/>
    <property type="evidence" value="ECO:0007669"/>
    <property type="project" value="InterPro"/>
</dbReference>
<keyword evidence="9" id="KW-0732">Signal</keyword>
<dbReference type="Pfam" id="PF00732">
    <property type="entry name" value="GMC_oxred_N"/>
    <property type="match status" value="1"/>
</dbReference>
<evidence type="ECO:0000256" key="3">
    <source>
        <dbReference type="ARBA" id="ARBA00022630"/>
    </source>
</evidence>
<dbReference type="GO" id="GO:0016614">
    <property type="term" value="F:oxidoreductase activity, acting on CH-OH group of donors"/>
    <property type="evidence" value="ECO:0007669"/>
    <property type="project" value="InterPro"/>
</dbReference>
<gene>
    <name evidence="12" type="ORF">TPAR_07779</name>
</gene>
<evidence type="ECO:0000256" key="9">
    <source>
        <dbReference type="SAM" id="SignalP"/>
    </source>
</evidence>
<keyword evidence="13" id="KW-1185">Reference proteome</keyword>
<keyword evidence="5" id="KW-0560">Oxidoreductase</keyword>
<dbReference type="OrthoDB" id="269227at2759"/>
<evidence type="ECO:0000256" key="5">
    <source>
        <dbReference type="ARBA" id="ARBA00023002"/>
    </source>
</evidence>
<protein>
    <submittedName>
        <fullName evidence="12">Glucose oxidase</fullName>
    </submittedName>
</protein>
<keyword evidence="3 8" id="KW-0285">Flavoprotein</keyword>
<dbReference type="Pfam" id="PF05199">
    <property type="entry name" value="GMC_oxred_C"/>
    <property type="match status" value="1"/>
</dbReference>
<evidence type="ECO:0000256" key="2">
    <source>
        <dbReference type="ARBA" id="ARBA00010790"/>
    </source>
</evidence>
<evidence type="ECO:0000256" key="4">
    <source>
        <dbReference type="ARBA" id="ARBA00022827"/>
    </source>
</evidence>
<dbReference type="STRING" id="94208.A0A2S4KPA0"/>
<accession>A0A2S4KPA0</accession>
<evidence type="ECO:0000313" key="12">
    <source>
        <dbReference type="EMBL" id="POR32010.1"/>
    </source>
</evidence>
<feature type="binding site" evidence="7">
    <location>
        <begin position="112"/>
        <end position="115"/>
    </location>
    <ligand>
        <name>FAD</name>
        <dbReference type="ChEBI" id="CHEBI:57692"/>
    </ligand>
</feature>
<proteinExistence type="inferred from homology"/>
<feature type="domain" description="Glucose-methanol-choline oxidoreductase N-terminal" evidence="10">
    <location>
        <begin position="102"/>
        <end position="125"/>
    </location>
</feature>
<dbReference type="SUPFAM" id="SSF54373">
    <property type="entry name" value="FAD-linked reductases, C-terminal domain"/>
    <property type="match status" value="1"/>
</dbReference>
<dbReference type="InterPro" id="IPR000172">
    <property type="entry name" value="GMC_OxRdtase_N"/>
</dbReference>
<comment type="similarity">
    <text evidence="2 8">Belongs to the GMC oxidoreductase family.</text>
</comment>
<dbReference type="PROSITE" id="PS00624">
    <property type="entry name" value="GMC_OXRED_2"/>
    <property type="match status" value="1"/>
</dbReference>
<feature type="binding site" evidence="7">
    <location>
        <begin position="523"/>
        <end position="524"/>
    </location>
    <ligand>
        <name>FAD</name>
        <dbReference type="ChEBI" id="CHEBI:57692"/>
    </ligand>
</feature>
<evidence type="ECO:0000256" key="6">
    <source>
        <dbReference type="PIRSR" id="PIRSR000137-1"/>
    </source>
</evidence>
<evidence type="ECO:0000313" key="13">
    <source>
        <dbReference type="Proteomes" id="UP000237481"/>
    </source>
</evidence>
<dbReference type="InterPro" id="IPR012132">
    <property type="entry name" value="GMC_OxRdtase"/>
</dbReference>
<feature type="binding site" evidence="7">
    <location>
        <begin position="34"/>
        <end position="35"/>
    </location>
    <ligand>
        <name>FAD</name>
        <dbReference type="ChEBI" id="CHEBI:57692"/>
    </ligand>
</feature>
<evidence type="ECO:0000259" key="11">
    <source>
        <dbReference type="PROSITE" id="PS00624"/>
    </source>
</evidence>
<feature type="active site" description="Proton acceptor" evidence="6">
    <location>
        <position position="524"/>
    </location>
</feature>
<dbReference type="Proteomes" id="UP000237481">
    <property type="component" value="Unassembled WGS sequence"/>
</dbReference>